<reference evidence="2 3" key="2">
    <citation type="journal article" date="2008" name="Science">
        <title>Environmental genomics reveals a single-species ecosystem deep within Earth.</title>
        <authorList>
            <person name="Chivian D."/>
            <person name="Brodie E.L."/>
            <person name="Alm E.J."/>
            <person name="Culley D.E."/>
            <person name="Dehal P.S."/>
            <person name="Desantis T.Z."/>
            <person name="Gihring T.M."/>
            <person name="Lapidus A."/>
            <person name="Lin L.H."/>
            <person name="Lowry S.R."/>
            <person name="Moser D.P."/>
            <person name="Richardson P.M."/>
            <person name="Southam G."/>
            <person name="Wanger G."/>
            <person name="Pratt L.M."/>
            <person name="Andersen G.L."/>
            <person name="Hazen T.C."/>
            <person name="Brockman F.J."/>
            <person name="Arkin A.P."/>
            <person name="Onstott T.C."/>
        </authorList>
    </citation>
    <scope>NUCLEOTIDE SEQUENCE [LARGE SCALE GENOMIC DNA]</scope>
    <source>
        <strain evidence="2 3">MP104C</strain>
    </source>
</reference>
<proteinExistence type="inferred from homology"/>
<name>B1I0X1_DESAP</name>
<dbReference type="AlphaFoldDB" id="B1I0X1"/>
<gene>
    <name evidence="2" type="ordered locus">Daud_0297</name>
</gene>
<keyword evidence="3" id="KW-1185">Reference proteome</keyword>
<dbReference type="Pfam" id="PF00480">
    <property type="entry name" value="ROK"/>
    <property type="match status" value="1"/>
</dbReference>
<dbReference type="RefSeq" id="WP_012301450.1">
    <property type="nucleotide sequence ID" value="NC_010424.1"/>
</dbReference>
<dbReference type="SUPFAM" id="SSF53067">
    <property type="entry name" value="Actin-like ATPase domain"/>
    <property type="match status" value="1"/>
</dbReference>
<evidence type="ECO:0000256" key="1">
    <source>
        <dbReference type="ARBA" id="ARBA00006479"/>
    </source>
</evidence>
<dbReference type="InterPro" id="IPR049874">
    <property type="entry name" value="ROK_cs"/>
</dbReference>
<dbReference type="HOGENOM" id="CLU_036604_0_4_9"/>
<dbReference type="Proteomes" id="UP000008544">
    <property type="component" value="Chromosome"/>
</dbReference>
<reference evidence="3" key="1">
    <citation type="submission" date="2007-10" db="EMBL/GenBank/DDBJ databases">
        <title>Complete sequence of chromosome of Desulforudis audaxviator MP104C.</title>
        <authorList>
            <person name="Copeland A."/>
            <person name="Lucas S."/>
            <person name="Lapidus A."/>
            <person name="Barry K."/>
            <person name="Glavina del Rio T."/>
            <person name="Dalin E."/>
            <person name="Tice H."/>
            <person name="Bruce D."/>
            <person name="Pitluck S."/>
            <person name="Lowry S.R."/>
            <person name="Larimer F."/>
            <person name="Land M.L."/>
            <person name="Hauser L."/>
            <person name="Kyrpides N."/>
            <person name="Ivanova N.N."/>
            <person name="Richardson P."/>
        </authorList>
    </citation>
    <scope>NUCLEOTIDE SEQUENCE [LARGE SCALE GENOMIC DNA]</scope>
    <source>
        <strain evidence="3">MP104C</strain>
    </source>
</reference>
<evidence type="ECO:0000313" key="3">
    <source>
        <dbReference type="Proteomes" id="UP000008544"/>
    </source>
</evidence>
<dbReference type="OrthoDB" id="9796533at2"/>
<evidence type="ECO:0000313" key="2">
    <source>
        <dbReference type="EMBL" id="ACA58858.1"/>
    </source>
</evidence>
<dbReference type="eggNOG" id="COG1940">
    <property type="taxonomic scope" value="Bacteria"/>
</dbReference>
<accession>B1I0X1</accession>
<dbReference type="InterPro" id="IPR000600">
    <property type="entry name" value="ROK"/>
</dbReference>
<organism evidence="2 3">
    <name type="scientific">Desulforudis audaxviator (strain MP104C)</name>
    <dbReference type="NCBI Taxonomy" id="477974"/>
    <lineage>
        <taxon>Bacteria</taxon>
        <taxon>Bacillati</taxon>
        <taxon>Bacillota</taxon>
        <taxon>Clostridia</taxon>
        <taxon>Thermoanaerobacterales</taxon>
        <taxon>Candidatus Desulforudaceae</taxon>
        <taxon>Candidatus Desulforudis</taxon>
    </lineage>
</organism>
<dbReference type="EMBL" id="CP000860">
    <property type="protein sequence ID" value="ACA58858.1"/>
    <property type="molecule type" value="Genomic_DNA"/>
</dbReference>
<comment type="similarity">
    <text evidence="1">Belongs to the ROK (NagC/XylR) family.</text>
</comment>
<sequence>MPGYVVGVDLGGTKIYTLLATVEGTVAAEAEVPTAAGRGYEAVLDQIADTVVAVAAQAGVKPENVRAVGVGAPGPLDPDTGIVHQAPNLGWKEAPLRADLEARLQLPVCLENDANLGALGEHTFGAGRDCNELVYVTVSTGIGGGLILRGEIYGGVGGGAGEIGHITVVPGGPGCRCGSRGCLEAVASGTAIALRARELLDKGAGAGAGILALAGGEAEAVTAATVARAAEAGDPEARAILDEAAWHLGTGLAAVVNLLNPCRIVLGGGVMKSGRLLWDRMDRSLREQALDAAYRRVRLVPGALGARAGALGAVTLALRSR</sequence>
<dbReference type="PANTHER" id="PTHR18964:SF173">
    <property type="entry name" value="GLUCOKINASE"/>
    <property type="match status" value="1"/>
</dbReference>
<dbReference type="InterPro" id="IPR043129">
    <property type="entry name" value="ATPase_NBD"/>
</dbReference>
<dbReference type="Gene3D" id="3.30.420.40">
    <property type="match status" value="2"/>
</dbReference>
<dbReference type="KEGG" id="dau:Daud_0297"/>
<dbReference type="STRING" id="477974.Daud_0297"/>
<dbReference type="PANTHER" id="PTHR18964">
    <property type="entry name" value="ROK (REPRESSOR, ORF, KINASE) FAMILY"/>
    <property type="match status" value="1"/>
</dbReference>
<protein>
    <submittedName>
        <fullName evidence="2">ROK family protein</fullName>
    </submittedName>
</protein>
<dbReference type="PROSITE" id="PS01125">
    <property type="entry name" value="ROK"/>
    <property type="match status" value="1"/>
</dbReference>